<reference evidence="2" key="2">
    <citation type="submission" date="2023-08" db="EMBL/GenBank/DDBJ databases">
        <title>Identification and characterization of horizontal gene transfer across gut microbiota members of farm animals based on homology search.</title>
        <authorList>
            <person name="Schwarzerova J."/>
            <person name="Nykrynova M."/>
            <person name="Jureckova K."/>
            <person name="Cejkova D."/>
            <person name="Rychlik I."/>
        </authorList>
    </citation>
    <scope>NUCLEOTIDE SEQUENCE</scope>
    <source>
        <strain evidence="2">ET15</strain>
    </source>
</reference>
<comment type="caution">
    <text evidence="2">The sequence shown here is derived from an EMBL/GenBank/DDBJ whole genome shotgun (WGS) entry which is preliminary data.</text>
</comment>
<feature type="region of interest" description="Disordered" evidence="1">
    <location>
        <begin position="275"/>
        <end position="295"/>
    </location>
</feature>
<proteinExistence type="predicted"/>
<reference evidence="2" key="1">
    <citation type="submission" date="2023-06" db="EMBL/GenBank/DDBJ databases">
        <authorList>
            <person name="Zeman M."/>
            <person name="Kubasova T."/>
            <person name="Jahodarova E."/>
            <person name="Nykrynova M."/>
            <person name="Rychlik I."/>
        </authorList>
    </citation>
    <scope>NUCLEOTIDE SEQUENCE</scope>
    <source>
        <strain evidence="2">ET15</strain>
    </source>
</reference>
<gene>
    <name evidence="2" type="ORF">QVN84_09910</name>
</gene>
<evidence type="ECO:0000256" key="1">
    <source>
        <dbReference type="SAM" id="MobiDB-lite"/>
    </source>
</evidence>
<evidence type="ECO:0000313" key="3">
    <source>
        <dbReference type="Proteomes" id="UP001168478"/>
    </source>
</evidence>
<accession>A0AAW7JNI5</accession>
<evidence type="ECO:0000313" key="2">
    <source>
        <dbReference type="EMBL" id="MDN0025828.1"/>
    </source>
</evidence>
<organism evidence="2 3">
    <name type="scientific">Leyella lascolaii</name>
    <dbReference type="NCBI Taxonomy" id="1776379"/>
    <lineage>
        <taxon>Bacteria</taxon>
        <taxon>Pseudomonadati</taxon>
        <taxon>Bacteroidota</taxon>
        <taxon>Bacteroidia</taxon>
        <taxon>Bacteroidales</taxon>
        <taxon>Prevotellaceae</taxon>
        <taxon>Leyella</taxon>
    </lineage>
</organism>
<name>A0AAW7JNI5_9BACT</name>
<dbReference type="RefSeq" id="WP_289836582.1">
    <property type="nucleotide sequence ID" value="NZ_JAUEIF010000009.1"/>
</dbReference>
<dbReference type="EMBL" id="JAUEIF010000009">
    <property type="protein sequence ID" value="MDN0025828.1"/>
    <property type="molecule type" value="Genomic_DNA"/>
</dbReference>
<dbReference type="AlphaFoldDB" id="A0AAW7JNI5"/>
<dbReference type="SUPFAM" id="SSF46785">
    <property type="entry name" value="Winged helix' DNA-binding domain"/>
    <property type="match status" value="1"/>
</dbReference>
<dbReference type="InterPro" id="IPR036390">
    <property type="entry name" value="WH_DNA-bd_sf"/>
</dbReference>
<sequence>MDNKNVTLYGMENDMALLQFLRSKNTERFTKLDAFCYLIGKMSEQTKAHKGDSSSDVSPLCHGGFTGSISELANDWHWHRATVRSFLDGLESLGVIERELHGRDYHFALRTHASLSIPIITYDTVLEVAYLLLQHWDEYNLSPEFLAAYFEAYDSTMSDKCMCDDPDWNREEDNAKIVLEAFSHLEFSVINNLRYDDYLVQIVASTFKGSGQWSWTKWMQALMYMDFALMGEDFTDIDKSDEDSYKHNAFVCDFSKQDMRLLRELFYKLKKMEKDDSEQTDSNHTSFSLNSQYNE</sequence>
<protein>
    <submittedName>
        <fullName evidence="2">Uncharacterized protein</fullName>
    </submittedName>
</protein>
<feature type="compositionally biased region" description="Polar residues" evidence="1">
    <location>
        <begin position="280"/>
        <end position="295"/>
    </location>
</feature>
<dbReference type="Proteomes" id="UP001168478">
    <property type="component" value="Unassembled WGS sequence"/>
</dbReference>